<keyword evidence="1" id="KW-1133">Transmembrane helix</keyword>
<dbReference type="Proteomes" id="UP001429601">
    <property type="component" value="Unassembled WGS sequence"/>
</dbReference>
<organism evidence="2 3">
    <name type="scientific">Luteibacter jiangsuensis</name>
    <dbReference type="NCBI Taxonomy" id="637577"/>
    <lineage>
        <taxon>Bacteria</taxon>
        <taxon>Pseudomonadati</taxon>
        <taxon>Pseudomonadota</taxon>
        <taxon>Gammaproteobacteria</taxon>
        <taxon>Lysobacterales</taxon>
        <taxon>Rhodanobacteraceae</taxon>
        <taxon>Luteibacter</taxon>
    </lineage>
</organism>
<dbReference type="RefSeq" id="WP_167127285.1">
    <property type="nucleotide sequence ID" value="NZ_JAAQQR010000005.1"/>
</dbReference>
<comment type="caution">
    <text evidence="2">The sequence shown here is derived from an EMBL/GenBank/DDBJ whole genome shotgun (WGS) entry which is preliminary data.</text>
</comment>
<proteinExistence type="predicted"/>
<evidence type="ECO:0000313" key="3">
    <source>
        <dbReference type="Proteomes" id="UP001429601"/>
    </source>
</evidence>
<dbReference type="EMBL" id="JAAQQR010000005">
    <property type="protein sequence ID" value="NID05880.1"/>
    <property type="molecule type" value="Genomic_DNA"/>
</dbReference>
<reference evidence="2 3" key="1">
    <citation type="journal article" date="2011" name="Curr. Microbiol.">
        <title>Luteibacter jiangsuensis sp. nov.: a methamidophos-degrading bacterium isolated from a methamidophos-manufacturing factory.</title>
        <authorList>
            <person name="Wang L."/>
            <person name="Wang G.L."/>
            <person name="Li S.P."/>
            <person name="Jiang J.D."/>
        </authorList>
    </citation>
    <scope>NUCLEOTIDE SEQUENCE [LARGE SCALE GENOMIC DNA]</scope>
    <source>
        <strain evidence="2 3">CGMCC 1.10133</strain>
    </source>
</reference>
<evidence type="ECO:0008006" key="4">
    <source>
        <dbReference type="Google" id="ProtNLM"/>
    </source>
</evidence>
<sequence>MGEFFAFLAGLVTDYVGQAGGRRVWWMLGVVVVVLIAGFAWISSRH</sequence>
<protein>
    <recommendedName>
        <fullName evidence="4">Major facilitator superfamily (MFS) profile domain-containing protein</fullName>
    </recommendedName>
</protein>
<keyword evidence="3" id="KW-1185">Reference proteome</keyword>
<accession>A0ABX0Q607</accession>
<evidence type="ECO:0000313" key="2">
    <source>
        <dbReference type="EMBL" id="NID05880.1"/>
    </source>
</evidence>
<keyword evidence="1" id="KW-0812">Transmembrane</keyword>
<evidence type="ECO:0000256" key="1">
    <source>
        <dbReference type="SAM" id="Phobius"/>
    </source>
</evidence>
<gene>
    <name evidence="2" type="ORF">HBF26_13350</name>
</gene>
<name>A0ABX0Q607_9GAMM</name>
<feature type="transmembrane region" description="Helical" evidence="1">
    <location>
        <begin position="24"/>
        <end position="42"/>
    </location>
</feature>
<keyword evidence="1" id="KW-0472">Membrane</keyword>